<name>A0ABT1CEP6_9PROT</name>
<gene>
    <name evidence="12" type="ORF">NF685_04675</name>
</gene>
<keyword evidence="6" id="KW-0479">Metal-binding</keyword>
<dbReference type="PANTHER" id="PTHR11601:SF34">
    <property type="entry name" value="CYSTEINE DESULFURASE"/>
    <property type="match status" value="1"/>
</dbReference>
<dbReference type="InterPro" id="IPR000192">
    <property type="entry name" value="Aminotrans_V_dom"/>
</dbReference>
<dbReference type="InterPro" id="IPR015421">
    <property type="entry name" value="PyrdxlP-dep_Trfase_major"/>
</dbReference>
<reference evidence="12 13" key="1">
    <citation type="submission" date="2022-06" db="EMBL/GenBank/DDBJ databases">
        <title>Whole-genome of Asaia lannensis strain LMG 27011T.</title>
        <authorList>
            <person name="Sombolestani A."/>
        </authorList>
    </citation>
    <scope>NUCLEOTIDE SEQUENCE [LARGE SCALE GENOMIC DNA]</scope>
    <source>
        <strain evidence="12 13">NBRC 102526</strain>
    </source>
</reference>
<evidence type="ECO:0000256" key="3">
    <source>
        <dbReference type="ARBA" id="ARBA00006490"/>
    </source>
</evidence>
<evidence type="ECO:0000256" key="2">
    <source>
        <dbReference type="ARBA" id="ARBA00003120"/>
    </source>
</evidence>
<evidence type="ECO:0000313" key="13">
    <source>
        <dbReference type="Proteomes" id="UP001523401"/>
    </source>
</evidence>
<keyword evidence="5" id="KW-0808">Transferase</keyword>
<evidence type="ECO:0000256" key="10">
    <source>
        <dbReference type="ARBA" id="ARBA00050776"/>
    </source>
</evidence>
<keyword evidence="13" id="KW-1185">Reference proteome</keyword>
<feature type="domain" description="Aminotransferase class V" evidence="11">
    <location>
        <begin position="3"/>
        <end position="353"/>
    </location>
</feature>
<dbReference type="EMBL" id="JAMXQU010000002">
    <property type="protein sequence ID" value="MCO6159325.1"/>
    <property type="molecule type" value="Genomic_DNA"/>
</dbReference>
<dbReference type="SUPFAM" id="SSF53383">
    <property type="entry name" value="PLP-dependent transferases"/>
    <property type="match status" value="1"/>
</dbReference>
<comment type="similarity">
    <text evidence="3">Belongs to the class-V pyridoxal-phosphate-dependent aminotransferase family. NifS/IscS subfamily.</text>
</comment>
<comment type="caution">
    <text evidence="12">The sequence shown here is derived from an EMBL/GenBank/DDBJ whole genome shotgun (WGS) entry which is preliminary data.</text>
</comment>
<evidence type="ECO:0000256" key="1">
    <source>
        <dbReference type="ARBA" id="ARBA00001933"/>
    </source>
</evidence>
<dbReference type="PANTHER" id="PTHR11601">
    <property type="entry name" value="CYSTEINE DESULFURYLASE FAMILY MEMBER"/>
    <property type="match status" value="1"/>
</dbReference>
<keyword evidence="7" id="KW-0663">Pyridoxal phosphate</keyword>
<evidence type="ECO:0000256" key="7">
    <source>
        <dbReference type="ARBA" id="ARBA00022898"/>
    </source>
</evidence>
<evidence type="ECO:0000256" key="4">
    <source>
        <dbReference type="ARBA" id="ARBA00013558"/>
    </source>
</evidence>
<evidence type="ECO:0000256" key="6">
    <source>
        <dbReference type="ARBA" id="ARBA00022723"/>
    </source>
</evidence>
<evidence type="ECO:0000256" key="9">
    <source>
        <dbReference type="ARBA" id="ARBA00023014"/>
    </source>
</evidence>
<keyword evidence="9" id="KW-0411">Iron-sulfur</keyword>
<evidence type="ECO:0000256" key="5">
    <source>
        <dbReference type="ARBA" id="ARBA00022679"/>
    </source>
</evidence>
<comment type="function">
    <text evidence="2">Catalyzes the removal of elemental sulfur atoms from cysteine to produce alanine. Seems to participate in the biosynthesis of the nitrogenase metalloclusters by providing the inorganic sulfur required for the Fe-S core formation.</text>
</comment>
<dbReference type="InterPro" id="IPR015424">
    <property type="entry name" value="PyrdxlP-dep_Trfase"/>
</dbReference>
<dbReference type="Gene3D" id="1.10.260.50">
    <property type="match status" value="1"/>
</dbReference>
<dbReference type="InterPro" id="IPR016454">
    <property type="entry name" value="Cysteine_dSase"/>
</dbReference>
<evidence type="ECO:0000259" key="11">
    <source>
        <dbReference type="Pfam" id="PF00266"/>
    </source>
</evidence>
<dbReference type="InterPro" id="IPR015422">
    <property type="entry name" value="PyrdxlP-dep_Trfase_small"/>
</dbReference>
<dbReference type="PIRSF" id="PIRSF005572">
    <property type="entry name" value="NifS"/>
    <property type="match status" value="1"/>
</dbReference>
<accession>A0ABT1CEP6</accession>
<organism evidence="12 13">
    <name type="scientific">Asaia lannensis NBRC 102526</name>
    <dbReference type="NCBI Taxonomy" id="1307926"/>
    <lineage>
        <taxon>Bacteria</taxon>
        <taxon>Pseudomonadati</taxon>
        <taxon>Pseudomonadota</taxon>
        <taxon>Alphaproteobacteria</taxon>
        <taxon>Acetobacterales</taxon>
        <taxon>Acetobacteraceae</taxon>
        <taxon>Asaia</taxon>
    </lineage>
</organism>
<evidence type="ECO:0000313" key="12">
    <source>
        <dbReference type="EMBL" id="MCO6159325.1"/>
    </source>
</evidence>
<proteinExistence type="inferred from homology"/>
<keyword evidence="8" id="KW-0408">Iron</keyword>
<dbReference type="Pfam" id="PF00266">
    <property type="entry name" value="Aminotran_5"/>
    <property type="match status" value="1"/>
</dbReference>
<comment type="catalytic activity">
    <reaction evidence="10">
        <text>(sulfur carrier)-H + L-cysteine = (sulfur carrier)-SH + L-alanine</text>
        <dbReference type="Rhea" id="RHEA:43892"/>
        <dbReference type="Rhea" id="RHEA-COMP:14737"/>
        <dbReference type="Rhea" id="RHEA-COMP:14739"/>
        <dbReference type="ChEBI" id="CHEBI:29917"/>
        <dbReference type="ChEBI" id="CHEBI:35235"/>
        <dbReference type="ChEBI" id="CHEBI:57972"/>
        <dbReference type="ChEBI" id="CHEBI:64428"/>
        <dbReference type="EC" id="2.8.1.7"/>
    </reaction>
</comment>
<dbReference type="RefSeq" id="WP_252848769.1">
    <property type="nucleotide sequence ID" value="NZ_BAPW01000012.1"/>
</dbReference>
<protein>
    <recommendedName>
        <fullName evidence="4">Cysteine desulfurase</fullName>
    </recommendedName>
</protein>
<dbReference type="Gene3D" id="3.90.1150.10">
    <property type="entry name" value="Aspartate Aminotransferase, domain 1"/>
    <property type="match status" value="1"/>
</dbReference>
<comment type="cofactor">
    <cofactor evidence="1">
        <name>pyridoxal 5'-phosphate</name>
        <dbReference type="ChEBI" id="CHEBI:597326"/>
    </cofactor>
</comment>
<sequence>MSVYLDANATEILRDEARRAMLDALDPKGNPSSVHGPGRQARRILEEARDRLAGYWKAGPEQIVFTSGGTEANMLAVHAFGQGDAGPDKARRLLIGATEHDAIRMASPQAVTLPVHEDGRLCLEALEQALRQNGPALVCVMAANNETGILHPIDAIVSVCARYDARLHVDAVQIAGRLPFSLAGLTSLAISGHKAGGIMGAGALVLGAEGHIPPMIRGGGQERGRRGGTQPLPAIASMVAAYEAARQQDWSVIARLRDRIDEAALASGARIAGDRIAPRLPNTTSLILWGVPAQTQLMMLDLAGFAVSTGSACSSGKVSASHVLQAMGLGQGAASAIRVSLPWNTTEAQIEAFIAAYQSMAARLGSKAA</sequence>
<dbReference type="Gene3D" id="3.40.640.10">
    <property type="entry name" value="Type I PLP-dependent aspartate aminotransferase-like (Major domain)"/>
    <property type="match status" value="1"/>
</dbReference>
<dbReference type="Proteomes" id="UP001523401">
    <property type="component" value="Unassembled WGS sequence"/>
</dbReference>
<evidence type="ECO:0000256" key="8">
    <source>
        <dbReference type="ARBA" id="ARBA00023004"/>
    </source>
</evidence>